<evidence type="ECO:0000256" key="5">
    <source>
        <dbReference type="SAM" id="SignalP"/>
    </source>
</evidence>
<feature type="chain" id="PRO_5015965037" description="ShlB/FhaC/HecB family hemolysin secretion/activation protein" evidence="5">
    <location>
        <begin position="51"/>
        <end position="595"/>
    </location>
</feature>
<dbReference type="Proteomes" id="UP000249417">
    <property type="component" value="Unassembled WGS sequence"/>
</dbReference>
<reference evidence="8 9" key="1">
    <citation type="submission" date="2017-08" db="EMBL/GenBank/DDBJ databases">
        <title>Infants hospitalized years apart are colonized by the same room-sourced microbial strains.</title>
        <authorList>
            <person name="Brooks B."/>
            <person name="Olm M.R."/>
            <person name="Firek B.A."/>
            <person name="Baker R."/>
            <person name="Thomas B.C."/>
            <person name="Morowitz M.J."/>
            <person name="Banfield J.F."/>
        </authorList>
    </citation>
    <scope>NUCLEOTIDE SEQUENCE [LARGE SCALE GENOMIC DNA]</scope>
    <source>
        <strain evidence="8">S2_005_002_R2_29</strain>
    </source>
</reference>
<dbReference type="GO" id="GO:0046819">
    <property type="term" value="P:protein secretion by the type V secretion system"/>
    <property type="evidence" value="ECO:0007669"/>
    <property type="project" value="TreeGrafter"/>
</dbReference>
<evidence type="ECO:0000313" key="9">
    <source>
        <dbReference type="Proteomes" id="UP000249417"/>
    </source>
</evidence>
<evidence type="ECO:0000256" key="3">
    <source>
        <dbReference type="ARBA" id="ARBA00023237"/>
    </source>
</evidence>
<proteinExistence type="predicted"/>
<evidence type="ECO:0000256" key="1">
    <source>
        <dbReference type="ARBA" id="ARBA00022452"/>
    </source>
</evidence>
<feature type="domain" description="Haemolysin activator HlyB C-terminal" evidence="6">
    <location>
        <begin position="239"/>
        <end position="552"/>
    </location>
</feature>
<gene>
    <name evidence="8" type="ORF">DI551_09790</name>
</gene>
<feature type="domain" description="Polypeptide-transport-associated ShlB-type" evidence="7">
    <location>
        <begin position="100"/>
        <end position="175"/>
    </location>
</feature>
<accession>A0A2W5MTN1</accession>
<dbReference type="InterPro" id="IPR005565">
    <property type="entry name" value="Hemolysn_activator_HlyB_C"/>
</dbReference>
<name>A0A2W5MTN1_9BACT</name>
<dbReference type="Pfam" id="PF03865">
    <property type="entry name" value="ShlB"/>
    <property type="match status" value="1"/>
</dbReference>
<dbReference type="PANTHER" id="PTHR34597:SF6">
    <property type="entry name" value="BLR6126 PROTEIN"/>
    <property type="match status" value="1"/>
</dbReference>
<evidence type="ECO:0008006" key="10">
    <source>
        <dbReference type="Google" id="ProtNLM"/>
    </source>
</evidence>
<feature type="signal peptide" evidence="5">
    <location>
        <begin position="1"/>
        <end position="50"/>
    </location>
</feature>
<organism evidence="8 9">
    <name type="scientific">Micavibrio aeruginosavorus</name>
    <dbReference type="NCBI Taxonomy" id="349221"/>
    <lineage>
        <taxon>Bacteria</taxon>
        <taxon>Pseudomonadati</taxon>
        <taxon>Bdellovibrionota</taxon>
        <taxon>Bdellovibrionia</taxon>
        <taxon>Bdellovibrionales</taxon>
        <taxon>Pseudobdellovibrionaceae</taxon>
        <taxon>Micavibrio</taxon>
    </lineage>
</organism>
<evidence type="ECO:0000256" key="2">
    <source>
        <dbReference type="ARBA" id="ARBA00022692"/>
    </source>
</evidence>
<dbReference type="Gene3D" id="2.40.160.50">
    <property type="entry name" value="membrane protein fhac: a member of the omp85/tpsb transporter family"/>
    <property type="match status" value="1"/>
</dbReference>
<evidence type="ECO:0000256" key="4">
    <source>
        <dbReference type="SAM" id="MobiDB-lite"/>
    </source>
</evidence>
<keyword evidence="1" id="KW-1134">Transmembrane beta strand</keyword>
<dbReference type="EMBL" id="QFQB01000085">
    <property type="protein sequence ID" value="PZQ44602.1"/>
    <property type="molecule type" value="Genomic_DNA"/>
</dbReference>
<keyword evidence="1" id="KW-0472">Membrane</keyword>
<feature type="region of interest" description="Disordered" evidence="4">
    <location>
        <begin position="60"/>
        <end position="79"/>
    </location>
</feature>
<protein>
    <recommendedName>
        <fullName evidence="10">ShlB/FhaC/HecB family hemolysin secretion/activation protein</fullName>
    </recommendedName>
</protein>
<keyword evidence="5" id="KW-0732">Signal</keyword>
<sequence>MGAACITGSFVSLCLKANMKPKAFAASARFARLLCVTSACTMLAAMPVCAQDMVLPGSVDPGRALENQERKPVPDRSLETEVRPKAAVPLTPAGAENLKFVLKHVWYEGMTAYEPQELQALYNEHLGKEISVATLFDIMAKVQQKYLDDGYALTKVVIPNQNIQGGEVRLAVIEGHVSEVEIAPDIRPSPVIDDAIKRIKDMHPLNVRTLERLMLILNDLPDLDVSAVLATPKAQEEAGGVRLVLQKSPSADQRGIVALDDHGSVFSGPVQMRATGNIFHVGPAYSKASVTLFSAMPIDEQKSGSLSYSTPVFGASGAMATLSSSLTHTEPGSSLSILDIKGVSQSNEVNISYPLIRQRDMTLNIDGGFEWKNARTKILGEELYDDRLRILKTGLNLNFTDAWAGYNVADIHYSQGLDILGVRESGSEYLSRLDGKSDFHKFEMLVGRIQALPNNFELYGVVNGQYALDPLLSSEEFGFGGGQIGRGYDPSEITGDHGVAASFEVRYNTEVPIFKTSVLAQPYIFYDIGKIWNIDNGADDKISAASTGFGVRATLNQGWNMDLNLAIPMTRSADQEPKYQTDVGGRVLFSLSKSF</sequence>
<comment type="caution">
    <text evidence="8">The sequence shown here is derived from an EMBL/GenBank/DDBJ whole genome shotgun (WGS) entry which is preliminary data.</text>
</comment>
<feature type="compositionally biased region" description="Basic and acidic residues" evidence="4">
    <location>
        <begin position="66"/>
        <end position="79"/>
    </location>
</feature>
<dbReference type="GO" id="GO:0008320">
    <property type="term" value="F:protein transmembrane transporter activity"/>
    <property type="evidence" value="ECO:0007669"/>
    <property type="project" value="TreeGrafter"/>
</dbReference>
<dbReference type="AlphaFoldDB" id="A0A2W5MTN1"/>
<dbReference type="Pfam" id="PF08479">
    <property type="entry name" value="POTRA_2"/>
    <property type="match status" value="1"/>
</dbReference>
<evidence type="ECO:0000259" key="6">
    <source>
        <dbReference type="Pfam" id="PF03865"/>
    </source>
</evidence>
<dbReference type="PANTHER" id="PTHR34597">
    <property type="entry name" value="SLR1661 PROTEIN"/>
    <property type="match status" value="1"/>
</dbReference>
<dbReference type="GO" id="GO:0098046">
    <property type="term" value="C:type V protein secretion system complex"/>
    <property type="evidence" value="ECO:0007669"/>
    <property type="project" value="TreeGrafter"/>
</dbReference>
<evidence type="ECO:0000259" key="7">
    <source>
        <dbReference type="Pfam" id="PF08479"/>
    </source>
</evidence>
<keyword evidence="2" id="KW-0812">Transmembrane</keyword>
<keyword evidence="3" id="KW-0998">Cell outer membrane</keyword>
<dbReference type="Gene3D" id="3.10.20.310">
    <property type="entry name" value="membrane protein fhac"/>
    <property type="match status" value="1"/>
</dbReference>
<evidence type="ECO:0000313" key="8">
    <source>
        <dbReference type="EMBL" id="PZQ44602.1"/>
    </source>
</evidence>
<dbReference type="InterPro" id="IPR051544">
    <property type="entry name" value="TPS_OM_transporter"/>
</dbReference>
<dbReference type="InterPro" id="IPR013686">
    <property type="entry name" value="Polypept-transport_assoc_ShlB"/>
</dbReference>